<evidence type="ECO:0000256" key="10">
    <source>
        <dbReference type="ARBA" id="ARBA00023136"/>
    </source>
</evidence>
<dbReference type="NCBIfam" id="TIGR00826">
    <property type="entry name" value="EIIB_glc"/>
    <property type="match status" value="1"/>
</dbReference>
<evidence type="ECO:0000256" key="3">
    <source>
        <dbReference type="ARBA" id="ARBA00022475"/>
    </source>
</evidence>
<evidence type="ECO:0000256" key="2">
    <source>
        <dbReference type="ARBA" id="ARBA00022448"/>
    </source>
</evidence>
<dbReference type="InterPro" id="IPR036878">
    <property type="entry name" value="Glu_permease_IIB"/>
</dbReference>
<dbReference type="InterPro" id="IPR013013">
    <property type="entry name" value="PTS_EIIC_1"/>
</dbReference>
<evidence type="ECO:0000313" key="15">
    <source>
        <dbReference type="EMBL" id="MCQ5121361.1"/>
    </source>
</evidence>
<protein>
    <submittedName>
        <fullName evidence="15">PTS transporter subunit EIIC</fullName>
    </submittedName>
</protein>
<dbReference type="EMBL" id="JANGCH010000003">
    <property type="protein sequence ID" value="MCQ5121361.1"/>
    <property type="molecule type" value="Genomic_DNA"/>
</dbReference>
<evidence type="ECO:0000259" key="14">
    <source>
        <dbReference type="PROSITE" id="PS51103"/>
    </source>
</evidence>
<dbReference type="InterPro" id="IPR003352">
    <property type="entry name" value="PTS_EIIC"/>
</dbReference>
<keyword evidence="8" id="KW-0418">Kinase</keyword>
<dbReference type="InterPro" id="IPR018113">
    <property type="entry name" value="PTrfase_EIIB_Cys"/>
</dbReference>
<keyword evidence="7 12" id="KW-0812">Transmembrane</keyword>
<feature type="transmembrane region" description="Helical" evidence="12">
    <location>
        <begin position="134"/>
        <end position="158"/>
    </location>
</feature>
<dbReference type="InterPro" id="IPR050429">
    <property type="entry name" value="PTS_Glucose_EIICBA"/>
</dbReference>
<evidence type="ECO:0000256" key="8">
    <source>
        <dbReference type="ARBA" id="ARBA00022777"/>
    </source>
</evidence>
<dbReference type="CDD" id="cd00212">
    <property type="entry name" value="PTS_IIB_glc"/>
    <property type="match status" value="1"/>
</dbReference>
<evidence type="ECO:0000256" key="6">
    <source>
        <dbReference type="ARBA" id="ARBA00022683"/>
    </source>
</evidence>
<feature type="transmembrane region" description="Helical" evidence="12">
    <location>
        <begin position="363"/>
        <end position="383"/>
    </location>
</feature>
<dbReference type="Gene3D" id="3.30.1360.60">
    <property type="entry name" value="Glucose permease domain IIB"/>
    <property type="match status" value="1"/>
</dbReference>
<organism evidence="15 16">
    <name type="scientific">Massilicoli timonensis</name>
    <dbReference type="NCBI Taxonomy" id="2015901"/>
    <lineage>
        <taxon>Bacteria</taxon>
        <taxon>Bacillati</taxon>
        <taxon>Bacillota</taxon>
        <taxon>Erysipelotrichia</taxon>
        <taxon>Erysipelotrichales</taxon>
        <taxon>Erysipelotrichaceae</taxon>
        <taxon>Massilicoli</taxon>
    </lineage>
</organism>
<evidence type="ECO:0000256" key="1">
    <source>
        <dbReference type="ARBA" id="ARBA00004651"/>
    </source>
</evidence>
<keyword evidence="5" id="KW-0808">Transferase</keyword>
<feature type="transmembrane region" description="Helical" evidence="12">
    <location>
        <begin position="389"/>
        <end position="408"/>
    </location>
</feature>
<evidence type="ECO:0000256" key="5">
    <source>
        <dbReference type="ARBA" id="ARBA00022679"/>
    </source>
</evidence>
<dbReference type="Pfam" id="PF02378">
    <property type="entry name" value="PTS_EIIC"/>
    <property type="match status" value="1"/>
</dbReference>
<keyword evidence="2" id="KW-0813">Transport</keyword>
<feature type="transmembrane region" description="Helical" evidence="12">
    <location>
        <begin position="314"/>
        <end position="331"/>
    </location>
</feature>
<proteinExistence type="predicted"/>
<evidence type="ECO:0000313" key="16">
    <source>
        <dbReference type="Proteomes" id="UP001524435"/>
    </source>
</evidence>
<dbReference type="PROSITE" id="PS51098">
    <property type="entry name" value="PTS_EIIB_TYPE_1"/>
    <property type="match status" value="1"/>
</dbReference>
<keyword evidence="10 12" id="KW-0472">Membrane</keyword>
<comment type="caution">
    <text evidence="15">The sequence shown here is derived from an EMBL/GenBank/DDBJ whole genome shotgun (WGS) entry which is preliminary data.</text>
</comment>
<feature type="transmembrane region" description="Helical" evidence="12">
    <location>
        <begin position="60"/>
        <end position="82"/>
    </location>
</feature>
<dbReference type="SUPFAM" id="SSF55604">
    <property type="entry name" value="Glucose permease domain IIB"/>
    <property type="match status" value="1"/>
</dbReference>
<keyword evidence="6" id="KW-0598">Phosphotransferase system</keyword>
<dbReference type="RefSeq" id="WP_256197509.1">
    <property type="nucleotide sequence ID" value="NZ_JANGCH010000003.1"/>
</dbReference>
<accession>A0ABT1SJF1</accession>
<feature type="active site" description="Phosphocysteine intermediate; for EIIB activity" evidence="11">
    <location>
        <position position="463"/>
    </location>
</feature>
<evidence type="ECO:0000256" key="7">
    <source>
        <dbReference type="ARBA" id="ARBA00022692"/>
    </source>
</evidence>
<keyword evidence="4" id="KW-0762">Sugar transport</keyword>
<comment type="subcellular location">
    <subcellularLocation>
        <location evidence="1">Cell membrane</location>
        <topology evidence="1">Multi-pass membrane protein</topology>
    </subcellularLocation>
</comment>
<evidence type="ECO:0000256" key="11">
    <source>
        <dbReference type="PROSITE-ProRule" id="PRU00421"/>
    </source>
</evidence>
<evidence type="ECO:0000256" key="12">
    <source>
        <dbReference type="SAM" id="Phobius"/>
    </source>
</evidence>
<evidence type="ECO:0000259" key="13">
    <source>
        <dbReference type="PROSITE" id="PS51098"/>
    </source>
</evidence>
<dbReference type="Proteomes" id="UP001524435">
    <property type="component" value="Unassembled WGS sequence"/>
</dbReference>
<feature type="domain" description="PTS EIIB type-1" evidence="13">
    <location>
        <begin position="441"/>
        <end position="520"/>
    </location>
</feature>
<gene>
    <name evidence="15" type="ORF">NE663_03700</name>
</gene>
<keyword evidence="3" id="KW-1003">Cell membrane</keyword>
<keyword evidence="16" id="KW-1185">Reference proteome</keyword>
<feature type="transmembrane region" description="Helical" evidence="12">
    <location>
        <begin position="94"/>
        <end position="114"/>
    </location>
</feature>
<dbReference type="Pfam" id="PF00367">
    <property type="entry name" value="PTS_EIIB"/>
    <property type="match status" value="1"/>
</dbReference>
<name>A0ABT1SJF1_9FIRM</name>
<evidence type="ECO:0000256" key="9">
    <source>
        <dbReference type="ARBA" id="ARBA00022989"/>
    </source>
</evidence>
<dbReference type="PROSITE" id="PS51103">
    <property type="entry name" value="PTS_EIIC_TYPE_1"/>
    <property type="match status" value="1"/>
</dbReference>
<dbReference type="PROSITE" id="PS01035">
    <property type="entry name" value="PTS_EIIB_TYPE_1_CYS"/>
    <property type="match status" value="1"/>
</dbReference>
<reference evidence="15 16" key="1">
    <citation type="submission" date="2022-06" db="EMBL/GenBank/DDBJ databases">
        <title>Isolation of gut microbiota from human fecal samples.</title>
        <authorList>
            <person name="Pamer E.G."/>
            <person name="Barat B."/>
            <person name="Waligurski E."/>
            <person name="Medina S."/>
            <person name="Paddock L."/>
            <person name="Mostad J."/>
        </authorList>
    </citation>
    <scope>NUCLEOTIDE SEQUENCE [LARGE SCALE GENOMIC DNA]</scope>
    <source>
        <strain evidence="15 16">DFI.6.1</strain>
    </source>
</reference>
<dbReference type="InterPro" id="IPR001996">
    <property type="entry name" value="PTS_IIB_1"/>
</dbReference>
<dbReference type="PANTHER" id="PTHR30009:SF20">
    <property type="entry name" value="PTS SYSTEM GLUCOSE-SPECIFIC EIICB COMPONENT-RELATED"/>
    <property type="match status" value="1"/>
</dbReference>
<feature type="transmembrane region" description="Helical" evidence="12">
    <location>
        <begin position="290"/>
        <end position="307"/>
    </location>
</feature>
<keyword evidence="9 12" id="KW-1133">Transmembrane helix</keyword>
<feature type="domain" description="PTS EIIC type-1" evidence="14">
    <location>
        <begin position="7"/>
        <end position="424"/>
    </location>
</feature>
<feature type="transmembrane region" description="Helical" evidence="12">
    <location>
        <begin position="178"/>
        <end position="199"/>
    </location>
</feature>
<feature type="transmembrane region" description="Helical" evidence="12">
    <location>
        <begin position="20"/>
        <end position="40"/>
    </location>
</feature>
<evidence type="ECO:0000256" key="4">
    <source>
        <dbReference type="ARBA" id="ARBA00022597"/>
    </source>
</evidence>
<dbReference type="PANTHER" id="PTHR30009">
    <property type="entry name" value="CYTOCHROME C-TYPE SYNTHESIS PROTEIN AND PTS TRANSMEMBRANE COMPONENT"/>
    <property type="match status" value="1"/>
</dbReference>
<sequence>MAKKKKGNTWQFFQMLGKTFMFPIALLSICGMLLGIGSAFTNESMIEAIPFLGNTYVNLFFQFMVQLGLFAFNNLGALFAMAIPLGLLKEEKEFGAFTGLVSFMAMHIGTSFYLSATDQLAAADQMSEAGQTMILGIQTYNTSVLGGIVAGLMAYALYRKLATLKIPEALGFYSGPRLAPIAMLFIMGVFGLVAVPLFWQPFYAFFKMLGEWITTSGPIGYFSYAVAERVAIPFGLNHLVTSTFRFTPIGGTAIINGQEYMGTVNMFLAYVANNMDIPLDLAGKMEQGKLMIQYGLCGAALAMYHCAKPQNKKKIKGMLITGALTVVVGGISEPIEFLFLFAFPPLFVVHTILNGLANMVLPYLGVLMGYTGDLIQFVTFGVLRGTRTGWPIAVAFAAGYFVLYYFIFKWAIIRFDIKTPGREEELELDESEASEFEQLSAYKGIAMLKALGGKENIIAIDNCVTRLRLELKDVSLINEEEIKNAGGIAVVHLDEHAIQVIVGTQVYALRKQINKAMELS</sequence>